<dbReference type="InterPro" id="IPR036188">
    <property type="entry name" value="FAD/NAD-bd_sf"/>
</dbReference>
<name>N1QFV4_SPHMS</name>
<dbReference type="RefSeq" id="XP_016760263.1">
    <property type="nucleotide sequence ID" value="XM_016909015.1"/>
</dbReference>
<proteinExistence type="inferred from homology"/>
<evidence type="ECO:0000313" key="8">
    <source>
        <dbReference type="Proteomes" id="UP000016931"/>
    </source>
</evidence>
<accession>N1QFV4</accession>
<dbReference type="GO" id="GO:0005737">
    <property type="term" value="C:cytoplasm"/>
    <property type="evidence" value="ECO:0007669"/>
    <property type="project" value="TreeGrafter"/>
</dbReference>
<dbReference type="InterPro" id="IPR023753">
    <property type="entry name" value="FAD/NAD-binding_dom"/>
</dbReference>
<keyword evidence="4" id="KW-0560">Oxidoreductase</keyword>
<keyword evidence="8" id="KW-1185">Reference proteome</keyword>
<keyword evidence="3" id="KW-0274">FAD</keyword>
<dbReference type="SUPFAM" id="SSF51905">
    <property type="entry name" value="FAD/NAD(P)-binding domain"/>
    <property type="match status" value="1"/>
</dbReference>
<dbReference type="EMBL" id="KB456265">
    <property type="protein sequence ID" value="EMF12142.1"/>
    <property type="molecule type" value="Genomic_DNA"/>
</dbReference>
<dbReference type="Proteomes" id="UP000016931">
    <property type="component" value="Unassembled WGS sequence"/>
</dbReference>
<evidence type="ECO:0000259" key="6">
    <source>
        <dbReference type="Pfam" id="PF07992"/>
    </source>
</evidence>
<evidence type="ECO:0000256" key="3">
    <source>
        <dbReference type="ARBA" id="ARBA00022827"/>
    </source>
</evidence>
<dbReference type="GO" id="GO:0004174">
    <property type="term" value="F:electron-transferring-flavoprotein dehydrogenase activity"/>
    <property type="evidence" value="ECO:0007669"/>
    <property type="project" value="TreeGrafter"/>
</dbReference>
<feature type="domain" description="FAD/NAD(P)-binding" evidence="6">
    <location>
        <begin position="45"/>
        <end position="380"/>
    </location>
</feature>
<sequence length="503" mass="55711">MPNYGLPSHKEPRHLPGHHRDATALTLSDNYKSKEPVGIGVEPLNIIILGTSFAGLSCAHHFLDHTIDRLCTTTQASYRLIVIGPSTHLYWNIAAPRALVPSGLVQHEDPFIAVEPGFHRHRGHQFTIIQGSCIAMDPTERSIKMPIKNLADLTKVQTLNYHALIICTGTSTHSDLLSLHGPHLDTAEALHRFHGQLERATSIVISGGNCSAVEVAGTLATYLNYKRHLPFRTKRKPPKQITLISGGSVLLPDLAPPLQKKAEKQLLDLGISILHNHIRVIKTETLFQHHDDPIKDNPPSSPSPPSTTTTTTNLLLSNGTNILADVYIPCTGVVPNTQFAPSHLHDPRGYLLTHNKSLRVERAGPRTFAVGDVASYSQNYLGDVYPAVGVVMHNLEMDLLRFEFLALASANDENEKEEDDEDNDYTEQVEHLQDQEYVQRIKEDCIVCPVTRFGGVGSWMGTRLPSWVVYLFKGRRYRMGEKGVAKVVVQGKGPYTYGSWKAA</sequence>
<evidence type="ECO:0000256" key="2">
    <source>
        <dbReference type="ARBA" id="ARBA00022630"/>
    </source>
</evidence>
<dbReference type="Gene3D" id="3.50.50.100">
    <property type="match status" value="1"/>
</dbReference>
<organism evidence="7 8">
    <name type="scientific">Sphaerulina musiva (strain SO2202)</name>
    <name type="common">Poplar stem canker fungus</name>
    <name type="synonym">Septoria musiva</name>
    <dbReference type="NCBI Taxonomy" id="692275"/>
    <lineage>
        <taxon>Eukaryota</taxon>
        <taxon>Fungi</taxon>
        <taxon>Dikarya</taxon>
        <taxon>Ascomycota</taxon>
        <taxon>Pezizomycotina</taxon>
        <taxon>Dothideomycetes</taxon>
        <taxon>Dothideomycetidae</taxon>
        <taxon>Mycosphaerellales</taxon>
        <taxon>Mycosphaerellaceae</taxon>
        <taxon>Sphaerulina</taxon>
    </lineage>
</organism>
<keyword evidence="2" id="KW-0285">Flavoprotein</keyword>
<evidence type="ECO:0000313" key="7">
    <source>
        <dbReference type="EMBL" id="EMF12142.1"/>
    </source>
</evidence>
<protein>
    <recommendedName>
        <fullName evidence="6">FAD/NAD(P)-binding domain-containing protein</fullName>
    </recommendedName>
</protein>
<dbReference type="GeneID" id="27906152"/>
<dbReference type="AlphaFoldDB" id="N1QFV4"/>
<evidence type="ECO:0000256" key="1">
    <source>
        <dbReference type="ARBA" id="ARBA00006442"/>
    </source>
</evidence>
<reference evidence="7 8" key="1">
    <citation type="journal article" date="2012" name="PLoS Pathog.">
        <title>Diverse lifestyles and strategies of plant pathogenesis encoded in the genomes of eighteen Dothideomycetes fungi.</title>
        <authorList>
            <person name="Ohm R.A."/>
            <person name="Feau N."/>
            <person name="Henrissat B."/>
            <person name="Schoch C.L."/>
            <person name="Horwitz B.A."/>
            <person name="Barry K.W."/>
            <person name="Condon B.J."/>
            <person name="Copeland A.C."/>
            <person name="Dhillon B."/>
            <person name="Glaser F."/>
            <person name="Hesse C.N."/>
            <person name="Kosti I."/>
            <person name="LaButti K."/>
            <person name="Lindquist E.A."/>
            <person name="Lucas S."/>
            <person name="Salamov A.A."/>
            <person name="Bradshaw R.E."/>
            <person name="Ciuffetti L."/>
            <person name="Hamelin R.C."/>
            <person name="Kema G.H.J."/>
            <person name="Lawrence C."/>
            <person name="Scott J.A."/>
            <person name="Spatafora J.W."/>
            <person name="Turgeon B.G."/>
            <person name="de Wit P.J.G.M."/>
            <person name="Zhong S."/>
            <person name="Goodwin S.B."/>
            <person name="Grigoriev I.V."/>
        </authorList>
    </citation>
    <scope>NUCLEOTIDE SEQUENCE [LARGE SCALE GENOMIC DNA]</scope>
    <source>
        <strain evidence="7 8">SO2202</strain>
    </source>
</reference>
<dbReference type="PANTHER" id="PTHR43735:SF3">
    <property type="entry name" value="FERROPTOSIS SUPPRESSOR PROTEIN 1"/>
    <property type="match status" value="1"/>
</dbReference>
<dbReference type="OrthoDB" id="202203at2759"/>
<evidence type="ECO:0000256" key="4">
    <source>
        <dbReference type="ARBA" id="ARBA00023002"/>
    </source>
</evidence>
<comment type="similarity">
    <text evidence="1">Belongs to the FAD-dependent oxidoreductase family.</text>
</comment>
<evidence type="ECO:0000256" key="5">
    <source>
        <dbReference type="SAM" id="MobiDB-lite"/>
    </source>
</evidence>
<dbReference type="PANTHER" id="PTHR43735">
    <property type="entry name" value="APOPTOSIS-INDUCING FACTOR 1"/>
    <property type="match status" value="1"/>
</dbReference>
<dbReference type="HOGENOM" id="CLU_019845_6_2_1"/>
<dbReference type="Pfam" id="PF07992">
    <property type="entry name" value="Pyr_redox_2"/>
    <property type="match status" value="1"/>
</dbReference>
<dbReference type="eggNOG" id="ENOG502SSTH">
    <property type="taxonomic scope" value="Eukaryota"/>
</dbReference>
<dbReference type="GO" id="GO:0050660">
    <property type="term" value="F:flavin adenine dinucleotide binding"/>
    <property type="evidence" value="ECO:0007669"/>
    <property type="project" value="TreeGrafter"/>
</dbReference>
<gene>
    <name evidence="7" type="ORF">SEPMUDRAFT_46825</name>
</gene>
<dbReference type="STRING" id="692275.N1QFV4"/>
<dbReference type="OMA" id="CAHHFLD"/>
<feature type="region of interest" description="Disordered" evidence="5">
    <location>
        <begin position="290"/>
        <end position="310"/>
    </location>
</feature>